<evidence type="ECO:0000313" key="1">
    <source>
        <dbReference type="EMBL" id="ART70904.1"/>
    </source>
</evidence>
<evidence type="ECO:0008006" key="3">
    <source>
        <dbReference type="Google" id="ProtNLM"/>
    </source>
</evidence>
<sequence length="451" mass="48494">MRRACAVVREATPPSFPKPPTSRPDTVAILVDVAFDWDAFETELTLAAADAVRALVAAAAPERPYAVAFSEFYAELTGVIYLPGLALATEESVTEPDCRFSPPDWKYQDYEWGETDAQWGDRLSAAVSGLRRARWEQEWDRFAQAMLHIAARMRTQLVTDGTLPPDVVVYLDDEDADLLVRSLTADELNRHFPEYAAAAQAERDVLAMPTEQRVTALAAAAGLTPRRGRDELGHLLGRERALSLLLEAGADAVPAGIAALGHHETAWTGAKLLADLNIATPEVMAALRAALPLRDNAHDWVAAALGRLGAGLAVLTRRDLPADSRAAAVAAPYRSFRDHARSHPPLDYTLLAAGLSDPTVAAIVADALEPGRGYCTLDAADLPGVQPGLDHPEPVIRRHAVVTIGDLIGPLGPGDPDDRDTDPLRGRIAELAANDPDPDVRRLAGYVVEGR</sequence>
<dbReference type="OrthoDB" id="5186094at2"/>
<protein>
    <recommendedName>
        <fullName evidence="3">DUF4303 domain-containing protein</fullName>
    </recommendedName>
</protein>
<dbReference type="Proteomes" id="UP000195331">
    <property type="component" value="Chromosome"/>
</dbReference>
<dbReference type="EMBL" id="CP020809">
    <property type="protein sequence ID" value="ART70904.1"/>
    <property type="molecule type" value="Genomic_DNA"/>
</dbReference>
<reference evidence="1 2" key="1">
    <citation type="submission" date="2017-04" db="EMBL/GenBank/DDBJ databases">
        <title>Whole Genome Sequence of 1,4-Dioxane Degrading Bacterium Mycobacterium dioxanotrophicus PH-06.</title>
        <authorList>
            <person name="He Y."/>
        </authorList>
    </citation>
    <scope>NUCLEOTIDE SEQUENCE [LARGE SCALE GENOMIC DNA]</scope>
    <source>
        <strain evidence="1 2">PH-06</strain>
    </source>
</reference>
<dbReference type="KEGG" id="mdx:BTO20_22295"/>
<accession>A0A1Y0C749</accession>
<keyword evidence="2" id="KW-1185">Reference proteome</keyword>
<gene>
    <name evidence="1" type="ORF">BTO20_22295</name>
</gene>
<proteinExistence type="predicted"/>
<name>A0A1Y0C749_9MYCO</name>
<evidence type="ECO:0000313" key="2">
    <source>
        <dbReference type="Proteomes" id="UP000195331"/>
    </source>
</evidence>
<dbReference type="AlphaFoldDB" id="A0A1Y0C749"/>
<organism evidence="1 2">
    <name type="scientific">Mycobacterium dioxanotrophicus</name>
    <dbReference type="NCBI Taxonomy" id="482462"/>
    <lineage>
        <taxon>Bacteria</taxon>
        <taxon>Bacillati</taxon>
        <taxon>Actinomycetota</taxon>
        <taxon>Actinomycetes</taxon>
        <taxon>Mycobacteriales</taxon>
        <taxon>Mycobacteriaceae</taxon>
        <taxon>Mycobacterium</taxon>
    </lineage>
</organism>